<keyword evidence="2" id="KW-0812">Transmembrane</keyword>
<evidence type="ECO:0000256" key="2">
    <source>
        <dbReference type="SAM" id="Phobius"/>
    </source>
</evidence>
<evidence type="ECO:0000313" key="3">
    <source>
        <dbReference type="EMBL" id="RPB23338.1"/>
    </source>
</evidence>
<gene>
    <name evidence="3" type="ORF">L211DRAFT_285752</name>
</gene>
<name>A0A3N4LNU6_9PEZI</name>
<evidence type="ECO:0000256" key="1">
    <source>
        <dbReference type="SAM" id="MobiDB-lite"/>
    </source>
</evidence>
<evidence type="ECO:0000313" key="4">
    <source>
        <dbReference type="Proteomes" id="UP000267821"/>
    </source>
</evidence>
<keyword evidence="4" id="KW-1185">Reference proteome</keyword>
<dbReference type="Proteomes" id="UP000267821">
    <property type="component" value="Unassembled WGS sequence"/>
</dbReference>
<accession>A0A3N4LNU6</accession>
<feature type="region of interest" description="Disordered" evidence="1">
    <location>
        <begin position="1"/>
        <end position="28"/>
    </location>
</feature>
<reference evidence="3 4" key="1">
    <citation type="journal article" date="2018" name="Nat. Ecol. Evol.">
        <title>Pezizomycetes genomes reveal the molecular basis of ectomycorrhizal truffle lifestyle.</title>
        <authorList>
            <person name="Murat C."/>
            <person name="Payen T."/>
            <person name="Noel B."/>
            <person name="Kuo A."/>
            <person name="Morin E."/>
            <person name="Chen J."/>
            <person name="Kohler A."/>
            <person name="Krizsan K."/>
            <person name="Balestrini R."/>
            <person name="Da Silva C."/>
            <person name="Montanini B."/>
            <person name="Hainaut M."/>
            <person name="Levati E."/>
            <person name="Barry K.W."/>
            <person name="Belfiori B."/>
            <person name="Cichocki N."/>
            <person name="Clum A."/>
            <person name="Dockter R.B."/>
            <person name="Fauchery L."/>
            <person name="Guy J."/>
            <person name="Iotti M."/>
            <person name="Le Tacon F."/>
            <person name="Lindquist E.A."/>
            <person name="Lipzen A."/>
            <person name="Malagnac F."/>
            <person name="Mello A."/>
            <person name="Molinier V."/>
            <person name="Miyauchi S."/>
            <person name="Poulain J."/>
            <person name="Riccioni C."/>
            <person name="Rubini A."/>
            <person name="Sitrit Y."/>
            <person name="Splivallo R."/>
            <person name="Traeger S."/>
            <person name="Wang M."/>
            <person name="Zifcakova L."/>
            <person name="Wipf D."/>
            <person name="Zambonelli A."/>
            <person name="Paolocci F."/>
            <person name="Nowrousian M."/>
            <person name="Ottonello S."/>
            <person name="Baldrian P."/>
            <person name="Spatafora J.W."/>
            <person name="Henrissat B."/>
            <person name="Nagy L.G."/>
            <person name="Aury J.M."/>
            <person name="Wincker P."/>
            <person name="Grigoriev I.V."/>
            <person name="Bonfante P."/>
            <person name="Martin F.M."/>
        </authorList>
    </citation>
    <scope>NUCLEOTIDE SEQUENCE [LARGE SCALE GENOMIC DNA]</scope>
    <source>
        <strain evidence="3 4">ATCC MYA-4762</strain>
    </source>
</reference>
<proteinExistence type="predicted"/>
<dbReference type="EMBL" id="ML121547">
    <property type="protein sequence ID" value="RPB23338.1"/>
    <property type="molecule type" value="Genomic_DNA"/>
</dbReference>
<keyword evidence="2" id="KW-1133">Transmembrane helix</keyword>
<dbReference type="AlphaFoldDB" id="A0A3N4LNU6"/>
<organism evidence="3 4">
    <name type="scientific">Terfezia boudieri ATCC MYA-4762</name>
    <dbReference type="NCBI Taxonomy" id="1051890"/>
    <lineage>
        <taxon>Eukaryota</taxon>
        <taxon>Fungi</taxon>
        <taxon>Dikarya</taxon>
        <taxon>Ascomycota</taxon>
        <taxon>Pezizomycotina</taxon>
        <taxon>Pezizomycetes</taxon>
        <taxon>Pezizales</taxon>
        <taxon>Pezizaceae</taxon>
        <taxon>Terfezia</taxon>
    </lineage>
</organism>
<dbReference type="InParanoid" id="A0A3N4LNU6"/>
<sequence>MSRLPLPTVQSRSDHRDIELGRQSPPEYSAVYPDIYSSASLPPPSSSSSSFPFLLPGLLSITFIIFLTI</sequence>
<dbReference type="OrthoDB" id="10497228at2759"/>
<protein>
    <submittedName>
        <fullName evidence="3">Uncharacterized protein</fullName>
    </submittedName>
</protein>
<keyword evidence="2" id="KW-0472">Membrane</keyword>
<feature type="transmembrane region" description="Helical" evidence="2">
    <location>
        <begin position="50"/>
        <end position="68"/>
    </location>
</feature>